<evidence type="ECO:0000256" key="1">
    <source>
        <dbReference type="SAM" id="MobiDB-lite"/>
    </source>
</evidence>
<dbReference type="Proteomes" id="UP000249451">
    <property type="component" value="Unassembled WGS sequence"/>
</dbReference>
<evidence type="ECO:0000259" key="2">
    <source>
        <dbReference type="Pfam" id="PF00149"/>
    </source>
</evidence>
<sequence>MQGADDSLAAQFAYTAAVAGGAGAEEGQDAVTLWAVSDLHVGARGNRDLVVDLVRPRNPEDWLIVAGDVAEDLDVVVDVLGELRQRFAKVIYAPGNHELYARAGHGPVGKARYEELTRRCRRIGIYTPEDPYQQFAGHTIVPLFTLYDHSWRDLTATPEEAIAEAKAQGLVLSDYYMIRPFVDIPQWCRERLAYSVRRLGQVTGPTVLVNHWPLAQESLRRVRYPEIGLFSGTRHTQQWAKRYRATTVIHGHLHIPLGIEVDGVPHVEVSLGYPRERKRSLPPRQKMSLWPYPVMSTPRTSGPKTDHEQRRGGQ</sequence>
<dbReference type="InterPro" id="IPR004843">
    <property type="entry name" value="Calcineurin-like_PHP"/>
</dbReference>
<protein>
    <submittedName>
        <fullName evidence="3">Serine/threonine protein phosphatase</fullName>
    </submittedName>
</protein>
<dbReference type="GO" id="GO:0016787">
    <property type="term" value="F:hydrolase activity"/>
    <property type="evidence" value="ECO:0007669"/>
    <property type="project" value="InterPro"/>
</dbReference>
<reference evidence="3 4" key="1">
    <citation type="submission" date="2017-11" db="EMBL/GenBank/DDBJ databases">
        <title>Infants hospitalized years apart are colonized by the same room-sourced microbial strains.</title>
        <authorList>
            <person name="Brooks B."/>
            <person name="Olm M.R."/>
            <person name="Firek B.A."/>
            <person name="Baker R."/>
            <person name="Thomas B.C."/>
            <person name="Morowitz M.J."/>
            <person name="Banfield J.F."/>
        </authorList>
    </citation>
    <scope>NUCLEOTIDE SEQUENCE [LARGE SCALE GENOMIC DNA]</scope>
    <source>
        <strain evidence="3">S2_012_000_R3_87</strain>
    </source>
</reference>
<organism evidence="3 4">
    <name type="scientific">Corynebacterium urealyticum</name>
    <dbReference type="NCBI Taxonomy" id="43771"/>
    <lineage>
        <taxon>Bacteria</taxon>
        <taxon>Bacillati</taxon>
        <taxon>Actinomycetota</taxon>
        <taxon>Actinomycetes</taxon>
        <taxon>Mycobacteriales</taxon>
        <taxon>Corynebacteriaceae</taxon>
        <taxon>Corynebacterium</taxon>
    </lineage>
</organism>
<dbReference type="PANTHER" id="PTHR36492:SF2">
    <property type="entry name" value="[ACYL-CARRIER-PROTEIN] PHOSPHODIESTERASE PPTH"/>
    <property type="match status" value="1"/>
</dbReference>
<dbReference type="EMBL" id="QFNY01000119">
    <property type="protein sequence ID" value="PZP00626.1"/>
    <property type="molecule type" value="Genomic_DNA"/>
</dbReference>
<dbReference type="InterPro" id="IPR052963">
    <property type="entry name" value="Pantetheine_PDE"/>
</dbReference>
<dbReference type="AlphaFoldDB" id="A0A2W5D077"/>
<dbReference type="Pfam" id="PF00149">
    <property type="entry name" value="Metallophos"/>
    <property type="match status" value="1"/>
</dbReference>
<evidence type="ECO:0000313" key="3">
    <source>
        <dbReference type="EMBL" id="PZP00626.1"/>
    </source>
</evidence>
<dbReference type="SUPFAM" id="SSF56300">
    <property type="entry name" value="Metallo-dependent phosphatases"/>
    <property type="match status" value="1"/>
</dbReference>
<name>A0A2W5D077_9CORY</name>
<dbReference type="PANTHER" id="PTHR36492">
    <property type="match status" value="1"/>
</dbReference>
<feature type="compositionally biased region" description="Basic and acidic residues" evidence="1">
    <location>
        <begin position="304"/>
        <end position="314"/>
    </location>
</feature>
<evidence type="ECO:0000313" key="4">
    <source>
        <dbReference type="Proteomes" id="UP000249451"/>
    </source>
</evidence>
<comment type="caution">
    <text evidence="3">The sequence shown here is derived from an EMBL/GenBank/DDBJ whole genome shotgun (WGS) entry which is preliminary data.</text>
</comment>
<accession>A0A2W5D077</accession>
<dbReference type="InterPro" id="IPR029052">
    <property type="entry name" value="Metallo-depent_PP-like"/>
</dbReference>
<gene>
    <name evidence="3" type="ORF">DI609_05980</name>
</gene>
<proteinExistence type="predicted"/>
<dbReference type="CDD" id="cd00838">
    <property type="entry name" value="MPP_superfamily"/>
    <property type="match status" value="1"/>
</dbReference>
<feature type="domain" description="Calcineurin-like phosphoesterase" evidence="2">
    <location>
        <begin position="32"/>
        <end position="256"/>
    </location>
</feature>
<dbReference type="Gene3D" id="3.60.21.10">
    <property type="match status" value="1"/>
</dbReference>
<feature type="region of interest" description="Disordered" evidence="1">
    <location>
        <begin position="282"/>
        <end position="314"/>
    </location>
</feature>